<dbReference type="AlphaFoldDB" id="A0A7C2ALZ5"/>
<evidence type="ECO:0000256" key="4">
    <source>
        <dbReference type="ARBA" id="ARBA00023186"/>
    </source>
</evidence>
<protein>
    <recommendedName>
        <fullName evidence="5">Flagellar protein FliT</fullName>
    </recommendedName>
</protein>
<evidence type="ECO:0000256" key="5">
    <source>
        <dbReference type="ARBA" id="ARBA00093797"/>
    </source>
</evidence>
<evidence type="ECO:0000313" key="6">
    <source>
        <dbReference type="EMBL" id="HEC68396.1"/>
    </source>
</evidence>
<evidence type="ECO:0000256" key="3">
    <source>
        <dbReference type="ARBA" id="ARBA00022795"/>
    </source>
</evidence>
<dbReference type="Proteomes" id="UP000885738">
    <property type="component" value="Unassembled WGS sequence"/>
</dbReference>
<keyword evidence="3" id="KW-1005">Bacterial flagellum biogenesis</keyword>
<reference evidence="6" key="1">
    <citation type="journal article" date="2020" name="mSystems">
        <title>Genome- and Community-Level Interaction Insights into Carbon Utilization and Element Cycling Functions of Hydrothermarchaeota in Hydrothermal Sediment.</title>
        <authorList>
            <person name="Zhou Z."/>
            <person name="Liu Y."/>
            <person name="Xu W."/>
            <person name="Pan J."/>
            <person name="Luo Z.H."/>
            <person name="Li M."/>
        </authorList>
    </citation>
    <scope>NUCLEOTIDE SEQUENCE [LARGE SCALE GENOMIC DNA]</scope>
    <source>
        <strain evidence="6">HyVt-389</strain>
    </source>
</reference>
<accession>A0A7C2ALZ5</accession>
<keyword evidence="4" id="KW-0143">Chaperone</keyword>
<comment type="caution">
    <text evidence="6">The sequence shown here is derived from an EMBL/GenBank/DDBJ whole genome shotgun (WGS) entry which is preliminary data.</text>
</comment>
<organism evidence="6">
    <name type="scientific">Desulfofervidus auxilii</name>
    <dbReference type="NCBI Taxonomy" id="1621989"/>
    <lineage>
        <taxon>Bacteria</taxon>
        <taxon>Pseudomonadati</taxon>
        <taxon>Thermodesulfobacteriota</taxon>
        <taxon>Candidatus Desulfofervidia</taxon>
        <taxon>Candidatus Desulfofervidales</taxon>
        <taxon>Candidatus Desulfofervidaceae</taxon>
        <taxon>Candidatus Desulfofervidus</taxon>
    </lineage>
</organism>
<dbReference type="EMBL" id="DRIH01000222">
    <property type="protein sequence ID" value="HEC68396.1"/>
    <property type="molecule type" value="Genomic_DNA"/>
</dbReference>
<sequence>MERSAIETLLELSSKQLQAAEEEDWVRFELFLTEKEKIYSCLSKTPFFLSEKDKKILEVLKIKEKMIKDILRNKRKEIIDNLNYVKGIRRAIKGYKPSCLKIKLPRFLSRRA</sequence>
<gene>
    <name evidence="6" type="ORF">ENI35_06275</name>
</gene>
<comment type="subcellular location">
    <subcellularLocation>
        <location evidence="1">Cytoplasm</location>
        <location evidence="1">Cytosol</location>
    </subcellularLocation>
</comment>
<dbReference type="Pfam" id="PF05400">
    <property type="entry name" value="FliT"/>
    <property type="match status" value="1"/>
</dbReference>
<evidence type="ECO:0000256" key="2">
    <source>
        <dbReference type="ARBA" id="ARBA00022490"/>
    </source>
</evidence>
<evidence type="ECO:0000256" key="1">
    <source>
        <dbReference type="ARBA" id="ARBA00004514"/>
    </source>
</evidence>
<proteinExistence type="predicted"/>
<dbReference type="InterPro" id="IPR008622">
    <property type="entry name" value="FliT"/>
</dbReference>
<name>A0A7C2ALZ5_DESA2</name>
<keyword evidence="2" id="KW-0963">Cytoplasm</keyword>